<gene>
    <name evidence="1" type="ORF">ES676_08390</name>
</gene>
<reference evidence="1 2" key="1">
    <citation type="submission" date="2019-08" db="EMBL/GenBank/DDBJ databases">
        <title>Genomes of Antarctic Bizionia species.</title>
        <authorList>
            <person name="Bowman J.P."/>
        </authorList>
    </citation>
    <scope>NUCLEOTIDE SEQUENCE [LARGE SCALE GENOMIC DNA]</scope>
    <source>
        <strain evidence="1 2">HFD</strain>
    </source>
</reference>
<keyword evidence="2" id="KW-1185">Reference proteome</keyword>
<evidence type="ECO:0000313" key="2">
    <source>
        <dbReference type="Proteomes" id="UP000323324"/>
    </source>
</evidence>
<dbReference type="PROSITE" id="PS51257">
    <property type="entry name" value="PROKAR_LIPOPROTEIN"/>
    <property type="match status" value="1"/>
</dbReference>
<proteinExistence type="predicted"/>
<organism evidence="1 2">
    <name type="scientific">Bizionia saleffrena</name>
    <dbReference type="NCBI Taxonomy" id="291189"/>
    <lineage>
        <taxon>Bacteria</taxon>
        <taxon>Pseudomonadati</taxon>
        <taxon>Bacteroidota</taxon>
        <taxon>Flavobacteriia</taxon>
        <taxon>Flavobacteriales</taxon>
        <taxon>Flavobacteriaceae</taxon>
        <taxon>Bizionia</taxon>
    </lineage>
</organism>
<name>A0A8H2QJA0_9FLAO</name>
<evidence type="ECO:0000313" key="1">
    <source>
        <dbReference type="EMBL" id="TYB74191.1"/>
    </source>
</evidence>
<accession>A0A8H2QJA0</accession>
<sequence>MKSVLLVLMLGVVFVSCKKDALTKHLETGLEDYDRARPVNEILIAGIELEKFAIIKTGAETYSVVLKLNDDVIKEEVEKYTVALEAILDDENKLLRDYEAEHNKKGFNFKSELKIVNNHHYLINNIETKMKRFKSLDIWLFLLENEEYKSIGSNRIQIRNIGF</sequence>
<dbReference type="RefSeq" id="WP_148369876.1">
    <property type="nucleotide sequence ID" value="NZ_VSKM01000007.1"/>
</dbReference>
<protein>
    <submittedName>
        <fullName evidence="1">Uncharacterized protein</fullName>
    </submittedName>
</protein>
<dbReference type="EMBL" id="VSKM01000007">
    <property type="protein sequence ID" value="TYB74191.1"/>
    <property type="molecule type" value="Genomic_DNA"/>
</dbReference>
<comment type="caution">
    <text evidence="1">The sequence shown here is derived from an EMBL/GenBank/DDBJ whole genome shotgun (WGS) entry which is preliminary data.</text>
</comment>
<dbReference type="Proteomes" id="UP000323324">
    <property type="component" value="Unassembled WGS sequence"/>
</dbReference>
<dbReference type="AlphaFoldDB" id="A0A8H2QJA0"/>